<keyword evidence="4 14" id="KW-1134">Transmembrane beta strand</keyword>
<reference evidence="18 19" key="1">
    <citation type="submission" date="2018-11" db="EMBL/GenBank/DDBJ databases">
        <title>Chitinophaga lutea sp.nov., isolate from arsenic contaminated soil.</title>
        <authorList>
            <person name="Zong Y."/>
        </authorList>
    </citation>
    <scope>NUCLEOTIDE SEQUENCE [LARGE SCALE GENOMIC DNA]</scope>
    <source>
        <strain evidence="18 19">ZY74</strain>
    </source>
</reference>
<dbReference type="CDD" id="cd01347">
    <property type="entry name" value="ligand_gated_channel"/>
    <property type="match status" value="1"/>
</dbReference>
<evidence type="ECO:0000256" key="9">
    <source>
        <dbReference type="ARBA" id="ARBA00023065"/>
    </source>
</evidence>
<dbReference type="PROSITE" id="PS52016">
    <property type="entry name" value="TONB_DEPENDENT_REC_3"/>
    <property type="match status" value="1"/>
</dbReference>
<dbReference type="GO" id="GO:0030246">
    <property type="term" value="F:carbohydrate binding"/>
    <property type="evidence" value="ECO:0007669"/>
    <property type="project" value="InterPro"/>
</dbReference>
<dbReference type="InterPro" id="IPR036942">
    <property type="entry name" value="Beta-barrel_TonB_sf"/>
</dbReference>
<keyword evidence="19" id="KW-1185">Reference proteome</keyword>
<evidence type="ECO:0000256" key="7">
    <source>
        <dbReference type="ARBA" id="ARBA00022729"/>
    </source>
</evidence>
<accession>A0A3N4Q3Y5</accession>
<comment type="subcellular location">
    <subcellularLocation>
        <location evidence="1 14">Cell outer membrane</location>
        <topology evidence="1 14">Multi-pass membrane protein</topology>
    </subcellularLocation>
</comment>
<keyword evidence="6 14" id="KW-0812">Transmembrane</keyword>
<evidence type="ECO:0000256" key="2">
    <source>
        <dbReference type="ARBA" id="ARBA00009810"/>
    </source>
</evidence>
<dbReference type="InterPro" id="IPR039426">
    <property type="entry name" value="TonB-dep_rcpt-like"/>
</dbReference>
<dbReference type="EMBL" id="RPDH01000001">
    <property type="protein sequence ID" value="RPE14285.1"/>
    <property type="molecule type" value="Genomic_DNA"/>
</dbReference>
<evidence type="ECO:0000256" key="14">
    <source>
        <dbReference type="PROSITE-ProRule" id="PRU01360"/>
    </source>
</evidence>
<dbReference type="Pfam" id="PF07715">
    <property type="entry name" value="Plug"/>
    <property type="match status" value="1"/>
</dbReference>
<evidence type="ECO:0000259" key="16">
    <source>
        <dbReference type="Pfam" id="PF00593"/>
    </source>
</evidence>
<sequence length="793" mass="86512">MAPVGATAPAAEETPENAPKGAVKGIITTVDGKPASFVTVVIKEVNRGTTTGENGAFSIRNLKPGTYTLYISSIGLKPQQQTITLAADQGLELNISLEETASQLAEVIVTDRKSQNDKPVSISKLPVPVLDLPQAIATVGENVIRDQQAQRLSDVVKNINGVYLATTRAGTQESFSARGYGFSSNNMFKNGFRVNTGVMPEMSSLEKVEVLKGSAAILFGNVAPGGVLNMVTKKPKFNGGGEVSMRLGSYDLYKPSFDIYGPVSSGVAYRVNGTYESANSFRDQVSSKRYYVNPSLLFKLGNRTELLVQGDYLKHDFTPDFGIGSVGNTKLSDLPRNTFLGAPWQYAKTQQGTANATIRHEFNDSWGISGMAAYQKYNRDYYSLERIQALANGDWGRPLGRLNNDEDYYMAQVDLTGKFKTGAVQHTLLFGADADKYKSTAFTYDITGKIYDSINIFNPGKFVPRTDIPAAAKTRRTITPTTRVGVYIQDLVSISEKLKFLAGIRWSYLESGKPEILDIKTNVTSYTTGKTDKVFSPRLGLVYKPIPTTAVFASYSNSFTQNTGLDIDSNAVKPSIIDQYEIGVKNDLFKGMLSFNVTGYIIKNNNLAQTAPFRKDGQPNNDTNIKALIGETTSKGVEIDIAGHPLPGLDIVAGYSFNEIYVSKSPGTKGAYYKGDRLVNNPNHTANASVFYTFVATRLKGLKLGATAFYTGDRGAGWNNTVGQPAAVPNRTIPVKGYTQLDLSAGYAFKNLSLMAKVSNVTNEYNYYVHENYSVNPIPPTQFTATLAYRFNY</sequence>
<organism evidence="18 19">
    <name type="scientific">Chitinophaga lutea</name>
    <dbReference type="NCBI Taxonomy" id="2488634"/>
    <lineage>
        <taxon>Bacteria</taxon>
        <taxon>Pseudomonadati</taxon>
        <taxon>Bacteroidota</taxon>
        <taxon>Chitinophagia</taxon>
        <taxon>Chitinophagales</taxon>
        <taxon>Chitinophagaceae</taxon>
        <taxon>Chitinophaga</taxon>
    </lineage>
</organism>
<dbReference type="AlphaFoldDB" id="A0A3N4Q3Y5"/>
<keyword evidence="7" id="KW-0732">Signal</keyword>
<dbReference type="SUPFAM" id="SSF56935">
    <property type="entry name" value="Porins"/>
    <property type="match status" value="1"/>
</dbReference>
<evidence type="ECO:0000256" key="3">
    <source>
        <dbReference type="ARBA" id="ARBA00022448"/>
    </source>
</evidence>
<dbReference type="Pfam" id="PF00593">
    <property type="entry name" value="TonB_dep_Rec_b-barrel"/>
    <property type="match status" value="1"/>
</dbReference>
<dbReference type="InterPro" id="IPR013784">
    <property type="entry name" value="Carb-bd-like_fold"/>
</dbReference>
<keyword evidence="10 15" id="KW-0798">TonB box</keyword>
<evidence type="ECO:0000256" key="10">
    <source>
        <dbReference type="ARBA" id="ARBA00023077"/>
    </source>
</evidence>
<evidence type="ECO:0000256" key="6">
    <source>
        <dbReference type="ARBA" id="ARBA00022692"/>
    </source>
</evidence>
<dbReference type="GO" id="GO:0009279">
    <property type="term" value="C:cell outer membrane"/>
    <property type="evidence" value="ECO:0007669"/>
    <property type="project" value="UniProtKB-SubCell"/>
</dbReference>
<comment type="similarity">
    <text evidence="2 14 15">Belongs to the TonB-dependent receptor family.</text>
</comment>
<dbReference type="InterPro" id="IPR037066">
    <property type="entry name" value="Plug_dom_sf"/>
</dbReference>
<evidence type="ECO:0000256" key="11">
    <source>
        <dbReference type="ARBA" id="ARBA00023136"/>
    </source>
</evidence>
<dbReference type="Pfam" id="PF13715">
    <property type="entry name" value="CarbopepD_reg_2"/>
    <property type="match status" value="1"/>
</dbReference>
<evidence type="ECO:0000256" key="5">
    <source>
        <dbReference type="ARBA" id="ARBA00022496"/>
    </source>
</evidence>
<dbReference type="Gene3D" id="2.40.170.20">
    <property type="entry name" value="TonB-dependent receptor, beta-barrel domain"/>
    <property type="match status" value="1"/>
</dbReference>
<dbReference type="GO" id="GO:0038023">
    <property type="term" value="F:signaling receptor activity"/>
    <property type="evidence" value="ECO:0007669"/>
    <property type="project" value="InterPro"/>
</dbReference>
<dbReference type="InterPro" id="IPR012910">
    <property type="entry name" value="Plug_dom"/>
</dbReference>
<dbReference type="PANTHER" id="PTHR32552">
    <property type="entry name" value="FERRICHROME IRON RECEPTOR-RELATED"/>
    <property type="match status" value="1"/>
</dbReference>
<keyword evidence="9" id="KW-0406">Ion transport</keyword>
<evidence type="ECO:0000313" key="19">
    <source>
        <dbReference type="Proteomes" id="UP000278351"/>
    </source>
</evidence>
<evidence type="ECO:0000259" key="17">
    <source>
        <dbReference type="Pfam" id="PF07715"/>
    </source>
</evidence>
<evidence type="ECO:0000256" key="13">
    <source>
        <dbReference type="ARBA" id="ARBA00023237"/>
    </source>
</evidence>
<dbReference type="Gene3D" id="2.170.130.10">
    <property type="entry name" value="TonB-dependent receptor, plug domain"/>
    <property type="match status" value="1"/>
</dbReference>
<keyword evidence="13 14" id="KW-0998">Cell outer membrane</keyword>
<gene>
    <name evidence="18" type="ORF">EGT74_00920</name>
</gene>
<dbReference type="OrthoDB" id="9775095at2"/>
<dbReference type="GO" id="GO:0015891">
    <property type="term" value="P:siderophore transport"/>
    <property type="evidence" value="ECO:0007669"/>
    <property type="project" value="InterPro"/>
</dbReference>
<dbReference type="InterPro" id="IPR000531">
    <property type="entry name" value="Beta-barrel_TonB"/>
</dbReference>
<dbReference type="GO" id="GO:0015344">
    <property type="term" value="F:siderophore uptake transmembrane transporter activity"/>
    <property type="evidence" value="ECO:0007669"/>
    <property type="project" value="TreeGrafter"/>
</dbReference>
<dbReference type="NCBIfam" id="TIGR01783">
    <property type="entry name" value="TonB-siderophor"/>
    <property type="match status" value="1"/>
</dbReference>
<keyword evidence="8" id="KW-0408">Iron</keyword>
<dbReference type="InterPro" id="IPR010105">
    <property type="entry name" value="TonB_sidphr_rcpt"/>
</dbReference>
<protein>
    <submittedName>
        <fullName evidence="18">TonB-dependent siderophore receptor</fullName>
    </submittedName>
</protein>
<dbReference type="SUPFAM" id="SSF49452">
    <property type="entry name" value="Starch-binding domain-like"/>
    <property type="match status" value="1"/>
</dbReference>
<evidence type="ECO:0000256" key="12">
    <source>
        <dbReference type="ARBA" id="ARBA00023170"/>
    </source>
</evidence>
<keyword evidence="12 18" id="KW-0675">Receptor</keyword>
<keyword evidence="5" id="KW-0410">Iron transport</keyword>
<evidence type="ECO:0000256" key="15">
    <source>
        <dbReference type="RuleBase" id="RU003357"/>
    </source>
</evidence>
<dbReference type="Proteomes" id="UP000278351">
    <property type="component" value="Unassembled WGS sequence"/>
</dbReference>
<dbReference type="PANTHER" id="PTHR32552:SF68">
    <property type="entry name" value="FERRICHROME OUTER MEMBRANE TRANSPORTER_PHAGE RECEPTOR"/>
    <property type="match status" value="1"/>
</dbReference>
<dbReference type="Gene3D" id="2.60.40.1120">
    <property type="entry name" value="Carboxypeptidase-like, regulatory domain"/>
    <property type="match status" value="1"/>
</dbReference>
<evidence type="ECO:0000313" key="18">
    <source>
        <dbReference type="EMBL" id="RPE14285.1"/>
    </source>
</evidence>
<evidence type="ECO:0000256" key="4">
    <source>
        <dbReference type="ARBA" id="ARBA00022452"/>
    </source>
</evidence>
<evidence type="ECO:0000256" key="1">
    <source>
        <dbReference type="ARBA" id="ARBA00004571"/>
    </source>
</evidence>
<feature type="domain" description="TonB-dependent receptor-like beta-barrel" evidence="16">
    <location>
        <begin position="300"/>
        <end position="761"/>
    </location>
</feature>
<proteinExistence type="inferred from homology"/>
<name>A0A3N4Q3Y5_9BACT</name>
<feature type="domain" description="TonB-dependent receptor plug" evidence="17">
    <location>
        <begin position="129"/>
        <end position="227"/>
    </location>
</feature>
<comment type="caution">
    <text evidence="18">The sequence shown here is derived from an EMBL/GenBank/DDBJ whole genome shotgun (WGS) entry which is preliminary data.</text>
</comment>
<evidence type="ECO:0000256" key="8">
    <source>
        <dbReference type="ARBA" id="ARBA00023004"/>
    </source>
</evidence>
<keyword evidence="3 14" id="KW-0813">Transport</keyword>
<keyword evidence="11 14" id="KW-0472">Membrane</keyword>